<dbReference type="EMBL" id="QJNU01000418">
    <property type="protein sequence ID" value="RYO99503.1"/>
    <property type="molecule type" value="Genomic_DNA"/>
</dbReference>
<organism evidence="1 2">
    <name type="scientific">Monosporascus ibericus</name>
    <dbReference type="NCBI Taxonomy" id="155417"/>
    <lineage>
        <taxon>Eukaryota</taxon>
        <taxon>Fungi</taxon>
        <taxon>Dikarya</taxon>
        <taxon>Ascomycota</taxon>
        <taxon>Pezizomycotina</taxon>
        <taxon>Sordariomycetes</taxon>
        <taxon>Xylariomycetidae</taxon>
        <taxon>Xylariales</taxon>
        <taxon>Xylariales incertae sedis</taxon>
        <taxon>Monosporascus</taxon>
    </lineage>
</organism>
<evidence type="ECO:0000313" key="1">
    <source>
        <dbReference type="EMBL" id="RYO99503.1"/>
    </source>
</evidence>
<keyword evidence="2" id="KW-1185">Reference proteome</keyword>
<sequence>MRPLCACTYCKCRNFAQQPPQSASDSDQCSPVPRGLCLVCERAEQRGKDDPAYGGCRCTCRCRLERREGSALCADCAEKNAPNPRRHRPHGFQFG</sequence>
<reference evidence="1 2" key="1">
    <citation type="submission" date="2018-06" db="EMBL/GenBank/DDBJ databases">
        <title>Complete Genomes of Monosporascus.</title>
        <authorList>
            <person name="Robinson A.J."/>
            <person name="Natvig D.O."/>
        </authorList>
    </citation>
    <scope>NUCLEOTIDE SEQUENCE [LARGE SCALE GENOMIC DNA]</scope>
    <source>
        <strain evidence="1 2">CBS 110550</strain>
    </source>
</reference>
<evidence type="ECO:0000313" key="2">
    <source>
        <dbReference type="Proteomes" id="UP000293360"/>
    </source>
</evidence>
<protein>
    <submittedName>
        <fullName evidence="1">Uncharacterized protein</fullName>
    </submittedName>
</protein>
<dbReference type="AlphaFoldDB" id="A0A4Q4T3T9"/>
<accession>A0A4Q4T3T9</accession>
<proteinExistence type="predicted"/>
<gene>
    <name evidence="1" type="ORF">DL764_006794</name>
</gene>
<comment type="caution">
    <text evidence="1">The sequence shown here is derived from an EMBL/GenBank/DDBJ whole genome shotgun (WGS) entry which is preliminary data.</text>
</comment>
<dbReference type="Proteomes" id="UP000293360">
    <property type="component" value="Unassembled WGS sequence"/>
</dbReference>
<name>A0A4Q4T3T9_9PEZI</name>